<reference evidence="10 12" key="2">
    <citation type="submission" date="2016-10" db="EMBL/GenBank/DDBJ databases">
        <authorList>
            <person name="de Groot N.N."/>
        </authorList>
    </citation>
    <scope>NUCLEOTIDE SEQUENCE [LARGE SCALE GENOMIC DNA]</scope>
    <source>
        <strain evidence="10 12">DSM 2895</strain>
    </source>
</reference>
<evidence type="ECO:0000256" key="1">
    <source>
        <dbReference type="ARBA" id="ARBA00004651"/>
    </source>
</evidence>
<evidence type="ECO:0000256" key="5">
    <source>
        <dbReference type="ARBA" id="ARBA00023136"/>
    </source>
</evidence>
<comment type="similarity">
    <text evidence="6">Belongs to the UPF0316 family.</text>
</comment>
<dbReference type="CDD" id="cd16381">
    <property type="entry name" value="YitT_C_like_1"/>
    <property type="match status" value="1"/>
</dbReference>
<dbReference type="GO" id="GO:0005886">
    <property type="term" value="C:plasma membrane"/>
    <property type="evidence" value="ECO:0007669"/>
    <property type="project" value="UniProtKB-SubCell"/>
</dbReference>
<feature type="transmembrane region" description="Helical" evidence="6">
    <location>
        <begin position="33"/>
        <end position="52"/>
    </location>
</feature>
<dbReference type="PANTHER" id="PTHR40060:SF1">
    <property type="entry name" value="UPF0316 PROTEIN YEBE"/>
    <property type="match status" value="1"/>
</dbReference>
<dbReference type="Pfam" id="PF18955">
    <property type="entry name" value="DUF5698"/>
    <property type="match status" value="1"/>
</dbReference>
<feature type="domain" description="DUF2179" evidence="7">
    <location>
        <begin position="109"/>
        <end position="161"/>
    </location>
</feature>
<dbReference type="RefSeq" id="WP_043066232.1">
    <property type="nucleotide sequence ID" value="NZ_BJOA01000105.1"/>
</dbReference>
<keyword evidence="3 6" id="KW-0812">Transmembrane</keyword>
<accession>A0A0M0GLE9</accession>
<keyword evidence="11" id="KW-1185">Reference proteome</keyword>
<keyword evidence="2 6" id="KW-1003">Cell membrane</keyword>
<evidence type="ECO:0000256" key="4">
    <source>
        <dbReference type="ARBA" id="ARBA00022989"/>
    </source>
</evidence>
<dbReference type="GeneID" id="42308839"/>
<gene>
    <name evidence="9" type="ORF">AF333_27310</name>
    <name evidence="10" type="ORF">SAMN04487909_13552</name>
</gene>
<reference evidence="9 11" key="1">
    <citation type="submission" date="2015-07" db="EMBL/GenBank/DDBJ databases">
        <title>Fjat-14205 dsm 2895.</title>
        <authorList>
            <person name="Liu B."/>
            <person name="Wang J."/>
            <person name="Zhu Y."/>
            <person name="Liu G."/>
            <person name="Chen Q."/>
            <person name="Chen Z."/>
            <person name="Lan J."/>
            <person name="Che J."/>
            <person name="Ge C."/>
            <person name="Shi H."/>
            <person name="Pan Z."/>
            <person name="Liu X."/>
        </authorList>
    </citation>
    <scope>NUCLEOTIDE SEQUENCE [LARGE SCALE GENOMIC DNA]</scope>
    <source>
        <strain evidence="9 11">DSM 2895</strain>
    </source>
</reference>
<evidence type="ECO:0000313" key="9">
    <source>
        <dbReference type="EMBL" id="KON90755.1"/>
    </source>
</evidence>
<dbReference type="Proteomes" id="UP000182836">
    <property type="component" value="Unassembled WGS sequence"/>
</dbReference>
<name>A0A0M0GLE9_ANEMI</name>
<evidence type="ECO:0000256" key="6">
    <source>
        <dbReference type="HAMAP-Rule" id="MF_01515"/>
    </source>
</evidence>
<evidence type="ECO:0000313" key="11">
    <source>
        <dbReference type="Proteomes" id="UP000037269"/>
    </source>
</evidence>
<dbReference type="EMBL" id="FNED01000035">
    <property type="protein sequence ID" value="SDK00382.1"/>
    <property type="molecule type" value="Genomic_DNA"/>
</dbReference>
<dbReference type="OrthoDB" id="48231at2"/>
<feature type="transmembrane region" description="Helical" evidence="6">
    <location>
        <begin position="58"/>
        <end position="78"/>
    </location>
</feature>
<dbReference type="HAMAP" id="MF_01515">
    <property type="entry name" value="UPF0316"/>
    <property type="match status" value="1"/>
</dbReference>
<protein>
    <recommendedName>
        <fullName evidence="6">UPF0316 protein AF333_27310</fullName>
    </recommendedName>
</protein>
<comment type="subcellular location">
    <subcellularLocation>
        <location evidence="1 6">Cell membrane</location>
        <topology evidence="1 6">Multi-pass membrane protein</topology>
    </subcellularLocation>
</comment>
<evidence type="ECO:0000256" key="3">
    <source>
        <dbReference type="ARBA" id="ARBA00022692"/>
    </source>
</evidence>
<feature type="transmembrane region" description="Helical" evidence="6">
    <location>
        <begin position="6"/>
        <end position="26"/>
    </location>
</feature>
<proteinExistence type="inferred from homology"/>
<dbReference type="EMBL" id="LGUG01000009">
    <property type="protein sequence ID" value="KON90755.1"/>
    <property type="molecule type" value="Genomic_DNA"/>
</dbReference>
<dbReference type="PATRIC" id="fig|47500.9.peg.1098"/>
<dbReference type="InterPro" id="IPR019264">
    <property type="entry name" value="DUF2179"/>
</dbReference>
<dbReference type="Proteomes" id="UP000037269">
    <property type="component" value="Unassembled WGS sequence"/>
</dbReference>
<dbReference type="PANTHER" id="PTHR40060">
    <property type="entry name" value="UPF0316 PROTEIN YEBE"/>
    <property type="match status" value="1"/>
</dbReference>
<organism evidence="9 11">
    <name type="scientific">Aneurinibacillus migulanus</name>
    <name type="common">Bacillus migulanus</name>
    <dbReference type="NCBI Taxonomy" id="47500"/>
    <lineage>
        <taxon>Bacteria</taxon>
        <taxon>Bacillati</taxon>
        <taxon>Bacillota</taxon>
        <taxon>Bacilli</taxon>
        <taxon>Bacillales</taxon>
        <taxon>Paenibacillaceae</taxon>
        <taxon>Aneurinibacillus group</taxon>
        <taxon>Aneurinibacillus</taxon>
    </lineage>
</organism>
<keyword evidence="5 6" id="KW-0472">Membrane</keyword>
<dbReference type="Pfam" id="PF10035">
    <property type="entry name" value="DUF2179"/>
    <property type="match status" value="1"/>
</dbReference>
<evidence type="ECO:0000313" key="10">
    <source>
        <dbReference type="EMBL" id="SDK00382.1"/>
    </source>
</evidence>
<sequence length="185" mass="20674">MLTALLIFGMQLILMPIVTLRTILLVKNETKKASAIGVLEAVINVLSLGIVFSDMSRIINIAAYALGFGCGLYIGGLVERKLAIGYVTYQVSLLDKNYELIDTLRKEGFGVTIFETEGISARRSRLEVLAKRTREKELLAIINEIAPKAFVVSYETRTFKGGYLTKVMKKNEKLNTNEKTVQRHN</sequence>
<feature type="domain" description="DUF5698" evidence="8">
    <location>
        <begin position="19"/>
        <end position="75"/>
    </location>
</feature>
<dbReference type="InterPro" id="IPR044035">
    <property type="entry name" value="DUF5698"/>
</dbReference>
<dbReference type="AlphaFoldDB" id="A0A0M0GLE9"/>
<dbReference type="NCBIfam" id="NF003194">
    <property type="entry name" value="PRK04164.1-5"/>
    <property type="match status" value="1"/>
</dbReference>
<evidence type="ECO:0000259" key="8">
    <source>
        <dbReference type="Pfam" id="PF18955"/>
    </source>
</evidence>
<evidence type="ECO:0000256" key="2">
    <source>
        <dbReference type="ARBA" id="ARBA00022475"/>
    </source>
</evidence>
<evidence type="ECO:0000313" key="12">
    <source>
        <dbReference type="Proteomes" id="UP000182836"/>
    </source>
</evidence>
<dbReference type="InterPro" id="IPR022930">
    <property type="entry name" value="UPF0316"/>
</dbReference>
<evidence type="ECO:0000259" key="7">
    <source>
        <dbReference type="Pfam" id="PF10035"/>
    </source>
</evidence>
<keyword evidence="4 6" id="KW-1133">Transmembrane helix</keyword>